<evidence type="ECO:0000313" key="4">
    <source>
        <dbReference type="EMBL" id="NUU75757.1"/>
    </source>
</evidence>
<feature type="signal peptide" evidence="1">
    <location>
        <begin position="1"/>
        <end position="28"/>
    </location>
</feature>
<dbReference type="SUPFAM" id="SSF55797">
    <property type="entry name" value="PR-1-like"/>
    <property type="match status" value="1"/>
</dbReference>
<dbReference type="InterPro" id="IPR035940">
    <property type="entry name" value="CAP_sf"/>
</dbReference>
<organism evidence="4 5">
    <name type="scientific">Paenibacillus xylanilyticus</name>
    <dbReference type="NCBI Taxonomy" id="248903"/>
    <lineage>
        <taxon>Bacteria</taxon>
        <taxon>Bacillati</taxon>
        <taxon>Bacillota</taxon>
        <taxon>Bacilli</taxon>
        <taxon>Bacillales</taxon>
        <taxon>Paenibacillaceae</taxon>
        <taxon>Paenibacillus</taxon>
    </lineage>
</organism>
<feature type="domain" description="SCP" evidence="2">
    <location>
        <begin position="204"/>
        <end position="315"/>
    </location>
</feature>
<dbReference type="Gene3D" id="3.40.33.10">
    <property type="entry name" value="CAP"/>
    <property type="match status" value="1"/>
</dbReference>
<evidence type="ECO:0000259" key="2">
    <source>
        <dbReference type="Pfam" id="PF00188"/>
    </source>
</evidence>
<reference evidence="4 5" key="1">
    <citation type="submission" date="2020-05" db="EMBL/GenBank/DDBJ databases">
        <title>Genome Sequencing of Type Strains.</title>
        <authorList>
            <person name="Lemaire J.F."/>
            <person name="Inderbitzin P."/>
            <person name="Gregorio O.A."/>
            <person name="Collins S.B."/>
            <person name="Wespe N."/>
            <person name="Knight-Connoni V."/>
        </authorList>
    </citation>
    <scope>NUCLEOTIDE SEQUENCE [LARGE SCALE GENOMIC DNA]</scope>
    <source>
        <strain evidence="4 5">LMG 21957</strain>
    </source>
</reference>
<dbReference type="InterPro" id="IPR014044">
    <property type="entry name" value="CAP_dom"/>
</dbReference>
<keyword evidence="1" id="KW-0732">Signal</keyword>
<feature type="chain" id="PRO_5030979960" description="Copper amine oxidase N-terminal domain-containing protein" evidence="1">
    <location>
        <begin position="29"/>
        <end position="463"/>
    </location>
</feature>
<keyword evidence="5" id="KW-1185">Reference proteome</keyword>
<dbReference type="Proteomes" id="UP000526125">
    <property type="component" value="Unassembled WGS sequence"/>
</dbReference>
<feature type="domain" description="Copper amine oxidase-like N-terminal" evidence="3">
    <location>
        <begin position="40"/>
        <end position="146"/>
    </location>
</feature>
<name>A0A7Y6ET93_9BACL</name>
<evidence type="ECO:0000313" key="5">
    <source>
        <dbReference type="Proteomes" id="UP000526125"/>
    </source>
</evidence>
<dbReference type="InterPro" id="IPR012854">
    <property type="entry name" value="Cu_amine_oxidase-like_N"/>
</dbReference>
<dbReference type="SUPFAM" id="SSF55383">
    <property type="entry name" value="Copper amine oxidase, domain N"/>
    <property type="match status" value="1"/>
</dbReference>
<dbReference type="AlphaFoldDB" id="A0A7Y6ET93"/>
<evidence type="ECO:0008006" key="6">
    <source>
        <dbReference type="Google" id="ProtNLM"/>
    </source>
</evidence>
<dbReference type="EMBL" id="JABMCB010000176">
    <property type="protein sequence ID" value="NUU75757.1"/>
    <property type="molecule type" value="Genomic_DNA"/>
</dbReference>
<evidence type="ECO:0000256" key="1">
    <source>
        <dbReference type="SAM" id="SignalP"/>
    </source>
</evidence>
<sequence length="463" mass="50646">MVKISKALVGSALAATLFVAPFNLQVSAERGEWMPIEVNLDGKILDLPTDPVIKSGTTLVPMRAIFEVLGAKVTWDAKTKKVEAVKDSTTIELTIGSKSGKVNGKVSEASVPPQLVEGNTLIPLRYVSEAMGMHVAWVESERQVFIAQDKEIEGTTMASVTALYNKYAPTFKGNRYSEQPSYSAPYKAGKLSDGFLQDGLKSANFIREMADLPILVLDDQLNEQAAYGAMLLQAANEFSHAPSKPSDMSEDVYKKGFASTKSSNIHMRTEGATPVELSETVKSMVNDAGVADLGHRKWVLNPKLYKVGFGYGSDYPEGSTANKTSMSLMQVFDESQPVKANYDYISWPSKGYFPIQSMELNMMFSVSLNPDKYQTPDYYKLSGTVTNKTDGSVFKLTPDKTEGFYLHPAGYGSGPVISFPYRDEDKLFDAPKAGDEYVVEISGVNNTNGTPATIKYTVKLFAL</sequence>
<dbReference type="InterPro" id="IPR036582">
    <property type="entry name" value="Mao_N_sf"/>
</dbReference>
<dbReference type="CDD" id="cd05379">
    <property type="entry name" value="CAP_bacterial"/>
    <property type="match status" value="1"/>
</dbReference>
<gene>
    <name evidence="4" type="ORF">HP552_11005</name>
</gene>
<dbReference type="Gene3D" id="3.30.457.10">
    <property type="entry name" value="Copper amine oxidase-like, N-terminal domain"/>
    <property type="match status" value="1"/>
</dbReference>
<dbReference type="RefSeq" id="WP_175395526.1">
    <property type="nucleotide sequence ID" value="NZ_JABMCB010000176.1"/>
</dbReference>
<accession>A0A7Y6ET93</accession>
<dbReference type="Pfam" id="PF07833">
    <property type="entry name" value="Cu_amine_oxidN1"/>
    <property type="match status" value="1"/>
</dbReference>
<comment type="caution">
    <text evidence="4">The sequence shown here is derived from an EMBL/GenBank/DDBJ whole genome shotgun (WGS) entry which is preliminary data.</text>
</comment>
<protein>
    <recommendedName>
        <fullName evidence="6">Copper amine oxidase N-terminal domain-containing protein</fullName>
    </recommendedName>
</protein>
<proteinExistence type="predicted"/>
<dbReference type="Pfam" id="PF00188">
    <property type="entry name" value="CAP"/>
    <property type="match status" value="1"/>
</dbReference>
<evidence type="ECO:0000259" key="3">
    <source>
        <dbReference type="Pfam" id="PF07833"/>
    </source>
</evidence>